<evidence type="ECO:0000313" key="6">
    <source>
        <dbReference type="Proteomes" id="UP001209318"/>
    </source>
</evidence>
<comment type="function">
    <text evidence="4">Catalyzes the methylation of 5-hydroxyuridine (ho5U) to form 5-methoxyuridine (mo5U) at position 34 in tRNAs.</text>
</comment>
<keyword evidence="4" id="KW-0460">Magnesium</keyword>
<dbReference type="InterPro" id="IPR002935">
    <property type="entry name" value="SAM_O-MeTrfase"/>
</dbReference>
<dbReference type="GO" id="GO:0000287">
    <property type="term" value="F:magnesium ion binding"/>
    <property type="evidence" value="ECO:0007669"/>
    <property type="project" value="UniProtKB-UniRule"/>
</dbReference>
<dbReference type="EC" id="2.1.1.-" evidence="4"/>
<keyword evidence="1 4" id="KW-0489">Methyltransferase</keyword>
<dbReference type="EMBL" id="JAOUSF010000003">
    <property type="protein sequence ID" value="MCU9613964.1"/>
    <property type="molecule type" value="Genomic_DNA"/>
</dbReference>
<feature type="binding site" evidence="4">
    <location>
        <position position="36"/>
    </location>
    <ligand>
        <name>S-adenosyl-L-methionine</name>
        <dbReference type="ChEBI" id="CHEBI:59789"/>
    </ligand>
</feature>
<keyword evidence="6" id="KW-1185">Reference proteome</keyword>
<dbReference type="SUPFAM" id="SSF53335">
    <property type="entry name" value="S-adenosyl-L-methionine-dependent methyltransferases"/>
    <property type="match status" value="1"/>
</dbReference>
<dbReference type="AlphaFoldDB" id="A0AAE3IW54"/>
<comment type="similarity">
    <text evidence="4">Belongs to the class I-like SAM-binding methyltransferase superfamily. Cation-dependent O-methyltransferase family.</text>
</comment>
<evidence type="ECO:0000313" key="5">
    <source>
        <dbReference type="EMBL" id="MCU9613964.1"/>
    </source>
</evidence>
<dbReference type="InterPro" id="IPR029063">
    <property type="entry name" value="SAM-dependent_MTases_sf"/>
</dbReference>
<feature type="binding site" evidence="4">
    <location>
        <position position="130"/>
    </location>
    <ligand>
        <name>S-adenosyl-L-methionine</name>
        <dbReference type="ChEBI" id="CHEBI:59789"/>
    </ligand>
</feature>
<sequence length="211" mass="24325">MMNEKLLDYLYEKIPKRSPLFEEMEQYAKEEHVPIMDPYSMETLLLLLQLYKPKAILEIGAAIGYSALRMASRTDAKIVTVERDEKRISDAKKFINQANKADQIVLLEGDAFDLVDQVAAYAPFDCMFIDAAKGQYQRFFEAFEPYMAESHVIITDNVLFRGFVYNGQYENKRLANLAKKIDQYNHWLITNQAYQTVILPVGDGMAISIKK</sequence>
<dbReference type="GO" id="GO:0008757">
    <property type="term" value="F:S-adenosylmethionine-dependent methyltransferase activity"/>
    <property type="evidence" value="ECO:0007669"/>
    <property type="project" value="TreeGrafter"/>
</dbReference>
<organism evidence="5 6">
    <name type="scientific">Perspicuibacillus lycopersici</name>
    <dbReference type="NCBI Taxonomy" id="1325689"/>
    <lineage>
        <taxon>Bacteria</taxon>
        <taxon>Bacillati</taxon>
        <taxon>Bacillota</taxon>
        <taxon>Bacilli</taxon>
        <taxon>Bacillales</taxon>
        <taxon>Bacillaceae</taxon>
        <taxon>Perspicuibacillus</taxon>
    </lineage>
</organism>
<feature type="binding site" evidence="4">
    <location>
        <position position="82"/>
    </location>
    <ligand>
        <name>S-adenosyl-L-methionine</name>
        <dbReference type="ChEBI" id="CHEBI:59789"/>
    </ligand>
</feature>
<evidence type="ECO:0000256" key="4">
    <source>
        <dbReference type="HAMAP-Rule" id="MF_02217"/>
    </source>
</evidence>
<evidence type="ECO:0000256" key="3">
    <source>
        <dbReference type="ARBA" id="ARBA00022691"/>
    </source>
</evidence>
<feature type="binding site" evidence="4">
    <location>
        <position position="157"/>
    </location>
    <ligand>
        <name>Mg(2+)</name>
        <dbReference type="ChEBI" id="CHEBI:18420"/>
    </ligand>
</feature>
<dbReference type="Proteomes" id="UP001209318">
    <property type="component" value="Unassembled WGS sequence"/>
</dbReference>
<keyword evidence="4" id="KW-0479">Metal-binding</keyword>
<dbReference type="GO" id="GO:0030488">
    <property type="term" value="P:tRNA methylation"/>
    <property type="evidence" value="ECO:0007669"/>
    <property type="project" value="UniProtKB-UniRule"/>
</dbReference>
<dbReference type="PANTHER" id="PTHR10509">
    <property type="entry name" value="O-METHYLTRANSFERASE-RELATED"/>
    <property type="match status" value="1"/>
</dbReference>
<dbReference type="GO" id="GO:0016300">
    <property type="term" value="F:tRNA (uridine) methyltransferase activity"/>
    <property type="evidence" value="ECO:0007669"/>
    <property type="project" value="UniProtKB-UniRule"/>
</dbReference>
<keyword evidence="3 4" id="KW-0949">S-adenosyl-L-methionine</keyword>
<dbReference type="HAMAP" id="MF_02217">
    <property type="entry name" value="TrmR_methyltr"/>
    <property type="match status" value="1"/>
</dbReference>
<name>A0AAE3IW54_9BACI</name>
<dbReference type="GO" id="GO:0008171">
    <property type="term" value="F:O-methyltransferase activity"/>
    <property type="evidence" value="ECO:0007669"/>
    <property type="project" value="InterPro"/>
</dbReference>
<comment type="caution">
    <text evidence="5">The sequence shown here is derived from an EMBL/GenBank/DDBJ whole genome shotgun (WGS) entry which is preliminary data.</text>
</comment>
<proteinExistence type="inferred from homology"/>
<dbReference type="PANTHER" id="PTHR10509:SF14">
    <property type="entry name" value="CAFFEOYL-COA O-METHYLTRANSFERASE 3-RELATED"/>
    <property type="match status" value="1"/>
</dbReference>
<keyword evidence="2 4" id="KW-0808">Transferase</keyword>
<comment type="catalytic activity">
    <reaction evidence="4">
        <text>5-hydroxyuridine(34) in tRNA + S-adenosyl-L-methionine = 5-methoxyuridine(34) in tRNA + S-adenosyl-L-homocysteine + H(+)</text>
        <dbReference type="Rhea" id="RHEA:60524"/>
        <dbReference type="Rhea" id="RHEA-COMP:13381"/>
        <dbReference type="Rhea" id="RHEA-COMP:15591"/>
        <dbReference type="ChEBI" id="CHEBI:15378"/>
        <dbReference type="ChEBI" id="CHEBI:57856"/>
        <dbReference type="ChEBI" id="CHEBI:59789"/>
        <dbReference type="ChEBI" id="CHEBI:136877"/>
        <dbReference type="ChEBI" id="CHEBI:143860"/>
    </reaction>
</comment>
<dbReference type="Pfam" id="PF01596">
    <property type="entry name" value="Methyltransf_3"/>
    <property type="match status" value="1"/>
</dbReference>
<protein>
    <recommendedName>
        <fullName evidence="4">tRNA 5-hydroxyuridine methyltransferase</fullName>
        <ecNumber evidence="4">2.1.1.-</ecNumber>
    </recommendedName>
    <alternativeName>
        <fullName evidence="4">ho5U methyltransferase</fullName>
    </alternativeName>
</protein>
<gene>
    <name evidence="4" type="primary">trmR</name>
    <name evidence="5" type="ORF">OEV98_10360</name>
</gene>
<accession>A0AAE3IW54</accession>
<comment type="subunit">
    <text evidence="4">Homodimer.</text>
</comment>
<evidence type="ECO:0000256" key="2">
    <source>
        <dbReference type="ARBA" id="ARBA00022679"/>
    </source>
</evidence>
<reference evidence="5" key="1">
    <citation type="submission" date="2022-10" db="EMBL/GenBank/DDBJ databases">
        <title>Description of Fervidibacillus gen. nov. in the family Fervidibacillaceae fam. nov. with two species, Fervidibacillus albus sp. nov., and Fervidibacillus halotolerans sp. nov., isolated from tidal flat sediments.</title>
        <authorList>
            <person name="Kwon K.K."/>
            <person name="Yang S.-H."/>
        </authorList>
    </citation>
    <scope>NUCLEOTIDE SEQUENCE</scope>
    <source>
        <strain evidence="5">JCM 19140</strain>
    </source>
</reference>
<dbReference type="PROSITE" id="PS51682">
    <property type="entry name" value="SAM_OMT_I"/>
    <property type="match status" value="1"/>
</dbReference>
<feature type="binding site" evidence="4">
    <location>
        <position position="156"/>
    </location>
    <ligand>
        <name>Mg(2+)</name>
        <dbReference type="ChEBI" id="CHEBI:18420"/>
    </ligand>
</feature>
<feature type="binding site" evidence="4">
    <location>
        <begin position="110"/>
        <end position="111"/>
    </location>
    <ligand>
        <name>S-adenosyl-L-methionine</name>
        <dbReference type="ChEBI" id="CHEBI:59789"/>
    </ligand>
</feature>
<keyword evidence="4" id="KW-0819">tRNA processing</keyword>
<dbReference type="InterPro" id="IPR050362">
    <property type="entry name" value="Cation-dep_OMT"/>
</dbReference>
<dbReference type="RefSeq" id="WP_263073200.1">
    <property type="nucleotide sequence ID" value="NZ_JAOUSF010000003.1"/>
</dbReference>
<feature type="binding site" evidence="4">
    <location>
        <position position="130"/>
    </location>
    <ligand>
        <name>Mg(2+)</name>
        <dbReference type="ChEBI" id="CHEBI:18420"/>
    </ligand>
</feature>
<evidence type="ECO:0000256" key="1">
    <source>
        <dbReference type="ARBA" id="ARBA00022603"/>
    </source>
</evidence>
<dbReference type="Gene3D" id="3.40.50.150">
    <property type="entry name" value="Vaccinia Virus protein VP39"/>
    <property type="match status" value="1"/>
</dbReference>
<feature type="binding site" evidence="4">
    <location>
        <position position="66"/>
    </location>
    <ligand>
        <name>S-adenosyl-L-methionine</name>
        <dbReference type="ChEBI" id="CHEBI:59789"/>
    </ligand>
</feature>
<dbReference type="InterPro" id="IPR043675">
    <property type="entry name" value="TrmR_methyltr"/>
</dbReference>
<dbReference type="CDD" id="cd02440">
    <property type="entry name" value="AdoMet_MTases"/>
    <property type="match status" value="1"/>
</dbReference>